<dbReference type="InterPro" id="IPR044274">
    <property type="entry name" value="RFI2"/>
</dbReference>
<proteinExistence type="predicted"/>
<evidence type="ECO:0000313" key="2">
    <source>
        <dbReference type="Proteomes" id="UP000327013"/>
    </source>
</evidence>
<dbReference type="SUPFAM" id="SSF57850">
    <property type="entry name" value="RING/U-box"/>
    <property type="match status" value="1"/>
</dbReference>
<protein>
    <recommendedName>
        <fullName evidence="3">RING-type domain-containing protein</fullName>
    </recommendedName>
</protein>
<evidence type="ECO:0000313" key="1">
    <source>
        <dbReference type="EMBL" id="KAE8009490.1"/>
    </source>
</evidence>
<reference evidence="1 2" key="1">
    <citation type="submission" date="2019-06" db="EMBL/GenBank/DDBJ databases">
        <title>A chromosomal-level reference genome of Carpinus fangiana (Coryloideae, Betulaceae).</title>
        <authorList>
            <person name="Yang X."/>
            <person name="Wang Z."/>
            <person name="Zhang L."/>
            <person name="Hao G."/>
            <person name="Liu J."/>
            <person name="Yang Y."/>
        </authorList>
    </citation>
    <scope>NUCLEOTIDE SEQUENCE [LARGE SCALE GENOMIC DNA]</scope>
    <source>
        <strain evidence="1">Cfa_2016G</strain>
        <tissue evidence="1">Leaf</tissue>
    </source>
</reference>
<sequence length="96" mass="10458">MNKLESLDHRHHLPMDGDGGVGGARGAQPQVFGVHCSICLDLVSDNGGRSRAKLQCGHEFHLGKRYCSCLCGLKKTLLLIEIVEIFRNLAAGFVLK</sequence>
<accession>A0A5N6QT49</accession>
<organism evidence="1 2">
    <name type="scientific">Carpinus fangiana</name>
    <dbReference type="NCBI Taxonomy" id="176857"/>
    <lineage>
        <taxon>Eukaryota</taxon>
        <taxon>Viridiplantae</taxon>
        <taxon>Streptophyta</taxon>
        <taxon>Embryophyta</taxon>
        <taxon>Tracheophyta</taxon>
        <taxon>Spermatophyta</taxon>
        <taxon>Magnoliopsida</taxon>
        <taxon>eudicotyledons</taxon>
        <taxon>Gunneridae</taxon>
        <taxon>Pentapetalae</taxon>
        <taxon>rosids</taxon>
        <taxon>fabids</taxon>
        <taxon>Fagales</taxon>
        <taxon>Betulaceae</taxon>
        <taxon>Carpinus</taxon>
    </lineage>
</organism>
<gene>
    <name evidence="1" type="ORF">FH972_005924</name>
</gene>
<dbReference type="AlphaFoldDB" id="A0A5N6QT49"/>
<dbReference type="Proteomes" id="UP000327013">
    <property type="component" value="Chromosome 2"/>
</dbReference>
<evidence type="ECO:0008006" key="3">
    <source>
        <dbReference type="Google" id="ProtNLM"/>
    </source>
</evidence>
<name>A0A5N6QT49_9ROSI</name>
<keyword evidence="2" id="KW-1185">Reference proteome</keyword>
<dbReference type="PANTHER" id="PTHR46798">
    <property type="entry name" value="OS09G0511500 PROTEIN"/>
    <property type="match status" value="1"/>
</dbReference>
<dbReference type="EMBL" id="CM017322">
    <property type="protein sequence ID" value="KAE8009490.1"/>
    <property type="molecule type" value="Genomic_DNA"/>
</dbReference>
<dbReference type="OrthoDB" id="8062037at2759"/>
<dbReference type="PANTHER" id="PTHR46798:SF5">
    <property type="entry name" value="E3 UBIQUITIN-PROTEIN LIGASE RFI2"/>
    <property type="match status" value="1"/>
</dbReference>
<dbReference type="GO" id="GO:0004842">
    <property type="term" value="F:ubiquitin-protein transferase activity"/>
    <property type="evidence" value="ECO:0007669"/>
    <property type="project" value="InterPro"/>
</dbReference>